<dbReference type="GO" id="GO:0055085">
    <property type="term" value="P:transmembrane transport"/>
    <property type="evidence" value="ECO:0007669"/>
    <property type="project" value="InterPro"/>
</dbReference>
<evidence type="ECO:0000256" key="6">
    <source>
        <dbReference type="ARBA" id="ARBA00023136"/>
    </source>
</evidence>
<keyword evidence="6 7" id="KW-0472">Membrane</keyword>
<evidence type="ECO:0000256" key="5">
    <source>
        <dbReference type="ARBA" id="ARBA00022989"/>
    </source>
</evidence>
<dbReference type="RefSeq" id="WP_262430527.1">
    <property type="nucleotide sequence ID" value="NZ_JACRTG010000030.1"/>
</dbReference>
<feature type="transmembrane region" description="Helical" evidence="7">
    <location>
        <begin position="199"/>
        <end position="220"/>
    </location>
</feature>
<accession>A0A926IKH0</accession>
<dbReference type="CDD" id="cd06261">
    <property type="entry name" value="TM_PBP2"/>
    <property type="match status" value="1"/>
</dbReference>
<feature type="transmembrane region" description="Helical" evidence="7">
    <location>
        <begin position="123"/>
        <end position="144"/>
    </location>
</feature>
<protein>
    <submittedName>
        <fullName evidence="9">Carbohydrate ABC transporter permease</fullName>
    </submittedName>
</protein>
<comment type="caution">
    <text evidence="9">The sequence shown here is derived from an EMBL/GenBank/DDBJ whole genome shotgun (WGS) entry which is preliminary data.</text>
</comment>
<feature type="transmembrane region" description="Helical" evidence="7">
    <location>
        <begin position="156"/>
        <end position="174"/>
    </location>
</feature>
<evidence type="ECO:0000256" key="1">
    <source>
        <dbReference type="ARBA" id="ARBA00004651"/>
    </source>
</evidence>
<dbReference type="PANTHER" id="PTHR43744:SF12">
    <property type="entry name" value="ABC TRANSPORTER PERMEASE PROTEIN MG189-RELATED"/>
    <property type="match status" value="1"/>
</dbReference>
<proteinExistence type="inferred from homology"/>
<evidence type="ECO:0000313" key="10">
    <source>
        <dbReference type="Proteomes" id="UP000601171"/>
    </source>
</evidence>
<dbReference type="InterPro" id="IPR035906">
    <property type="entry name" value="MetI-like_sf"/>
</dbReference>
<feature type="transmembrane region" description="Helical" evidence="7">
    <location>
        <begin position="88"/>
        <end position="111"/>
    </location>
</feature>
<keyword evidence="2 7" id="KW-0813">Transport</keyword>
<evidence type="ECO:0000313" key="9">
    <source>
        <dbReference type="EMBL" id="MBC8589064.1"/>
    </source>
</evidence>
<dbReference type="Proteomes" id="UP000601171">
    <property type="component" value="Unassembled WGS sequence"/>
</dbReference>
<name>A0A926IKH0_9FIRM</name>
<evidence type="ECO:0000256" key="7">
    <source>
        <dbReference type="RuleBase" id="RU363032"/>
    </source>
</evidence>
<dbReference type="AlphaFoldDB" id="A0A926IKH0"/>
<dbReference type="PROSITE" id="PS50928">
    <property type="entry name" value="ABC_TM1"/>
    <property type="match status" value="1"/>
</dbReference>
<dbReference type="GO" id="GO:0005886">
    <property type="term" value="C:plasma membrane"/>
    <property type="evidence" value="ECO:0007669"/>
    <property type="project" value="UniProtKB-SubCell"/>
</dbReference>
<keyword evidence="3" id="KW-1003">Cell membrane</keyword>
<dbReference type="Pfam" id="PF00528">
    <property type="entry name" value="BPD_transp_1"/>
    <property type="match status" value="1"/>
</dbReference>
<reference evidence="9" key="1">
    <citation type="submission" date="2020-08" db="EMBL/GenBank/DDBJ databases">
        <title>Genome public.</title>
        <authorList>
            <person name="Liu C."/>
            <person name="Sun Q."/>
        </authorList>
    </citation>
    <scope>NUCLEOTIDE SEQUENCE</scope>
    <source>
        <strain evidence="9">BX21</strain>
    </source>
</reference>
<organism evidence="9 10">
    <name type="scientific">Paratissierella segnis</name>
    <dbReference type="NCBI Taxonomy" id="2763679"/>
    <lineage>
        <taxon>Bacteria</taxon>
        <taxon>Bacillati</taxon>
        <taxon>Bacillota</taxon>
        <taxon>Tissierellia</taxon>
        <taxon>Tissierellales</taxon>
        <taxon>Tissierellaceae</taxon>
        <taxon>Paratissierella</taxon>
    </lineage>
</organism>
<sequence length="289" mass="32875">MKINSKKAIKTVLIVIFFIATLIYISPLIITILNSFMTEREINENYALIKTIFEPDKKYIDFKLIPNPVSLEQYKKLLIETPVYLKSFWNSVIITVPIIIGQVVVSALGAYGFTVLEFKFKRVLFFMYIVVMLLPLQVTLLPNYIVAEFLHIKESYLAIILPAIFNPLGVFLLYQHMKLVPKSYLEAAQIDGANHLETFFYVVLPNVTGGIASLAILTFIEYWNLIDQGIIFITDRSKEPLSLFLAGMGEPQLGLSFAASTFYATPILIVFFYCHDYLKIGIQTSGLKE</sequence>
<feature type="domain" description="ABC transmembrane type-1" evidence="8">
    <location>
        <begin position="88"/>
        <end position="274"/>
    </location>
</feature>
<feature type="transmembrane region" description="Helical" evidence="7">
    <location>
        <begin position="12"/>
        <end position="33"/>
    </location>
</feature>
<feature type="transmembrane region" description="Helical" evidence="7">
    <location>
        <begin position="253"/>
        <end position="274"/>
    </location>
</feature>
<dbReference type="PANTHER" id="PTHR43744">
    <property type="entry name" value="ABC TRANSPORTER PERMEASE PROTEIN MG189-RELATED-RELATED"/>
    <property type="match status" value="1"/>
</dbReference>
<keyword evidence="5 7" id="KW-1133">Transmembrane helix</keyword>
<evidence type="ECO:0000256" key="4">
    <source>
        <dbReference type="ARBA" id="ARBA00022692"/>
    </source>
</evidence>
<dbReference type="EMBL" id="JACRTG010000030">
    <property type="protein sequence ID" value="MBC8589064.1"/>
    <property type="molecule type" value="Genomic_DNA"/>
</dbReference>
<dbReference type="SUPFAM" id="SSF161098">
    <property type="entry name" value="MetI-like"/>
    <property type="match status" value="1"/>
</dbReference>
<evidence type="ECO:0000259" key="8">
    <source>
        <dbReference type="PROSITE" id="PS50928"/>
    </source>
</evidence>
<comment type="subcellular location">
    <subcellularLocation>
        <location evidence="1 7">Cell membrane</location>
        <topology evidence="1 7">Multi-pass membrane protein</topology>
    </subcellularLocation>
</comment>
<gene>
    <name evidence="9" type="ORF">H8707_12655</name>
</gene>
<evidence type="ECO:0000256" key="2">
    <source>
        <dbReference type="ARBA" id="ARBA00022448"/>
    </source>
</evidence>
<dbReference type="InterPro" id="IPR000515">
    <property type="entry name" value="MetI-like"/>
</dbReference>
<comment type="similarity">
    <text evidence="7">Belongs to the binding-protein-dependent transport system permease family.</text>
</comment>
<keyword evidence="10" id="KW-1185">Reference proteome</keyword>
<evidence type="ECO:0000256" key="3">
    <source>
        <dbReference type="ARBA" id="ARBA00022475"/>
    </source>
</evidence>
<dbReference type="Gene3D" id="1.10.3720.10">
    <property type="entry name" value="MetI-like"/>
    <property type="match status" value="1"/>
</dbReference>
<keyword evidence="4 7" id="KW-0812">Transmembrane</keyword>